<dbReference type="Pfam" id="PF01223">
    <property type="entry name" value="Endonuclease_NS"/>
    <property type="match status" value="1"/>
</dbReference>
<evidence type="ECO:0000256" key="6">
    <source>
        <dbReference type="SAM" id="SignalP"/>
    </source>
</evidence>
<dbReference type="EMBL" id="JASPKZ010000815">
    <property type="protein sequence ID" value="KAJ9599340.1"/>
    <property type="molecule type" value="Genomic_DNA"/>
</dbReference>
<evidence type="ECO:0000256" key="4">
    <source>
        <dbReference type="PIRSR" id="PIRSR640255-1"/>
    </source>
</evidence>
<sequence length="417" mass="47102">MATSLLSFVLSILLLSQIAISAVKKGCRISISDIDEDSPIILRHRNQRNMSPFLTINSPGTDDILLSSGEGVRFACPDADTNKVIIEGLPDLSYEVVAYCKKDSTFTVNSTPFDFKDIRCEKPPQSTIQEQRRCEIGTGKLLNIGFKLKRKFFGIVQVCYNPDKHRAHNVMHLVSREIQSRETDNPRSSHFSSANFGKDLQEVPDTFYTCKKQLDNFAYLLGSTAQARKYIVCGSYYLTRGHLAPNADFMFGYQQKATSYYINTAPQWHTINSGNWKILEGAIRKYAGNMNTDLTVVTGTLNVGTLPNVKTEEKPLYMVRDKDDKPTVPVPALFWKLVVDKSRYNGIVFVGVNDPHHINVEKMDYIICKDVCDKTTSWFDGWDRFKVARGYVYCCTVADFSASTGIKIPFKIKKLLV</sequence>
<dbReference type="InterPro" id="IPR044925">
    <property type="entry name" value="His-Me_finger_sf"/>
</dbReference>
<protein>
    <recommendedName>
        <fullName evidence="11">DNA/RNA non-specific endonuclease domain-containing protein</fullName>
    </recommendedName>
</protein>
<feature type="domain" description="DNA/RNA non-specific endonuclease/pyrophosphatase/phosphodiesterase" evidence="8">
    <location>
        <begin position="152"/>
        <end position="400"/>
    </location>
</feature>
<accession>A0AAD8AIH3</accession>
<reference evidence="9" key="2">
    <citation type="submission" date="2023-05" db="EMBL/GenBank/DDBJ databases">
        <authorList>
            <person name="Fouks B."/>
        </authorList>
    </citation>
    <scope>NUCLEOTIDE SEQUENCE</scope>
    <source>
        <strain evidence="9">Stay&amp;Tobe</strain>
        <tissue evidence="9">Testes</tissue>
    </source>
</reference>
<keyword evidence="3" id="KW-0255">Endonuclease</keyword>
<dbReference type="InterPro" id="IPR044929">
    <property type="entry name" value="DNA/RNA_non-sp_Endonuclease_sf"/>
</dbReference>
<proteinExistence type="inferred from homology"/>
<evidence type="ECO:0000259" key="8">
    <source>
        <dbReference type="SMART" id="SM00892"/>
    </source>
</evidence>
<comment type="similarity">
    <text evidence="1">Belongs to the DNA/RNA non-specific endonuclease family.</text>
</comment>
<keyword evidence="6" id="KW-0732">Signal</keyword>
<dbReference type="SUPFAM" id="SSF54060">
    <property type="entry name" value="His-Me finger endonucleases"/>
    <property type="match status" value="1"/>
</dbReference>
<evidence type="ECO:0000313" key="10">
    <source>
        <dbReference type="Proteomes" id="UP001233999"/>
    </source>
</evidence>
<dbReference type="InterPro" id="IPR040255">
    <property type="entry name" value="Non-specific_endonuclease"/>
</dbReference>
<keyword evidence="3" id="KW-0378">Hydrolase</keyword>
<dbReference type="Gene3D" id="3.40.570.10">
    <property type="entry name" value="Extracellular Endonuclease, subunit A"/>
    <property type="match status" value="1"/>
</dbReference>
<dbReference type="PANTHER" id="PTHR13966:SF17">
    <property type="entry name" value="ENDONUCLEASE-RELATED"/>
    <property type="match status" value="1"/>
</dbReference>
<dbReference type="PANTHER" id="PTHR13966">
    <property type="entry name" value="ENDONUCLEASE RELATED"/>
    <property type="match status" value="1"/>
</dbReference>
<dbReference type="SMART" id="SM00892">
    <property type="entry name" value="Endonuclease_NS"/>
    <property type="match status" value="1"/>
</dbReference>
<evidence type="ECO:0000313" key="9">
    <source>
        <dbReference type="EMBL" id="KAJ9599340.1"/>
    </source>
</evidence>
<dbReference type="GO" id="GO:0004521">
    <property type="term" value="F:RNA endonuclease activity"/>
    <property type="evidence" value="ECO:0007669"/>
    <property type="project" value="TreeGrafter"/>
</dbReference>
<dbReference type="FunFam" id="3.40.570.10:FF:000007">
    <property type="entry name" value="Alkaline nuclease"/>
    <property type="match status" value="1"/>
</dbReference>
<feature type="signal peptide" evidence="6">
    <location>
        <begin position="1"/>
        <end position="21"/>
    </location>
</feature>
<gene>
    <name evidence="9" type="ORF">L9F63_010161</name>
</gene>
<dbReference type="GO" id="GO:0005743">
    <property type="term" value="C:mitochondrial inner membrane"/>
    <property type="evidence" value="ECO:0007669"/>
    <property type="project" value="TreeGrafter"/>
</dbReference>
<evidence type="ECO:0000256" key="3">
    <source>
        <dbReference type="ARBA" id="ARBA00022759"/>
    </source>
</evidence>
<evidence type="ECO:0000256" key="1">
    <source>
        <dbReference type="ARBA" id="ARBA00010052"/>
    </source>
</evidence>
<evidence type="ECO:0000256" key="2">
    <source>
        <dbReference type="ARBA" id="ARBA00022722"/>
    </source>
</evidence>
<organism evidence="9 10">
    <name type="scientific">Diploptera punctata</name>
    <name type="common">Pacific beetle cockroach</name>
    <dbReference type="NCBI Taxonomy" id="6984"/>
    <lineage>
        <taxon>Eukaryota</taxon>
        <taxon>Metazoa</taxon>
        <taxon>Ecdysozoa</taxon>
        <taxon>Arthropoda</taxon>
        <taxon>Hexapoda</taxon>
        <taxon>Insecta</taxon>
        <taxon>Pterygota</taxon>
        <taxon>Neoptera</taxon>
        <taxon>Polyneoptera</taxon>
        <taxon>Dictyoptera</taxon>
        <taxon>Blattodea</taxon>
        <taxon>Blaberoidea</taxon>
        <taxon>Blaberidae</taxon>
        <taxon>Diplopterinae</taxon>
        <taxon>Diploptera</taxon>
    </lineage>
</organism>
<evidence type="ECO:0000256" key="5">
    <source>
        <dbReference type="PIRSR" id="PIRSR640255-2"/>
    </source>
</evidence>
<dbReference type="GO" id="GO:0005634">
    <property type="term" value="C:nucleus"/>
    <property type="evidence" value="ECO:0007669"/>
    <property type="project" value="TreeGrafter"/>
</dbReference>
<feature type="binding site" evidence="5">
    <location>
        <position position="272"/>
    </location>
    <ligand>
        <name>Mg(2+)</name>
        <dbReference type="ChEBI" id="CHEBI:18420"/>
        <note>catalytic</note>
    </ligand>
</feature>
<keyword evidence="5" id="KW-0479">Metal-binding</keyword>
<dbReference type="GO" id="GO:0000014">
    <property type="term" value="F:single-stranded DNA endodeoxyribonuclease activity"/>
    <property type="evidence" value="ECO:0007669"/>
    <property type="project" value="TreeGrafter"/>
</dbReference>
<dbReference type="GO" id="GO:0006309">
    <property type="term" value="P:apoptotic DNA fragmentation"/>
    <property type="evidence" value="ECO:0007669"/>
    <property type="project" value="TreeGrafter"/>
</dbReference>
<dbReference type="SMART" id="SM00477">
    <property type="entry name" value="NUC"/>
    <property type="match status" value="1"/>
</dbReference>
<comment type="caution">
    <text evidence="9">The sequence shown here is derived from an EMBL/GenBank/DDBJ whole genome shotgun (WGS) entry which is preliminary data.</text>
</comment>
<evidence type="ECO:0000259" key="7">
    <source>
        <dbReference type="SMART" id="SM00477"/>
    </source>
</evidence>
<dbReference type="AlphaFoldDB" id="A0AAD8AIH3"/>
<feature type="domain" description="ENPP1-3/EXOG-like endonuclease/phosphodiesterase" evidence="7">
    <location>
        <begin position="187"/>
        <end position="374"/>
    </location>
</feature>
<evidence type="ECO:0008006" key="11">
    <source>
        <dbReference type="Google" id="ProtNLM"/>
    </source>
</evidence>
<keyword evidence="2" id="KW-0540">Nuclease</keyword>
<feature type="active site" description="Proton acceptor" evidence="4">
    <location>
        <position position="242"/>
    </location>
</feature>
<dbReference type="GO" id="GO:0046872">
    <property type="term" value="F:metal ion binding"/>
    <property type="evidence" value="ECO:0007669"/>
    <property type="project" value="UniProtKB-KW"/>
</dbReference>
<keyword evidence="10" id="KW-1185">Reference proteome</keyword>
<name>A0AAD8AIH3_DIPPU</name>
<dbReference type="InterPro" id="IPR020821">
    <property type="entry name" value="ENPP1-3/EXOG-like_nuc-like"/>
</dbReference>
<feature type="chain" id="PRO_5041972045" description="DNA/RNA non-specific endonuclease domain-containing protein" evidence="6">
    <location>
        <begin position="22"/>
        <end position="417"/>
    </location>
</feature>
<dbReference type="InterPro" id="IPR001604">
    <property type="entry name" value="Endo_G_ENPP1-like_dom"/>
</dbReference>
<reference evidence="9" key="1">
    <citation type="journal article" date="2023" name="IScience">
        <title>Live-bearing cockroach genome reveals convergent evolutionary mechanisms linked to viviparity in insects and beyond.</title>
        <authorList>
            <person name="Fouks B."/>
            <person name="Harrison M.C."/>
            <person name="Mikhailova A.A."/>
            <person name="Marchal E."/>
            <person name="English S."/>
            <person name="Carruthers M."/>
            <person name="Jennings E.C."/>
            <person name="Chiamaka E.L."/>
            <person name="Frigard R.A."/>
            <person name="Pippel M."/>
            <person name="Attardo G.M."/>
            <person name="Benoit J.B."/>
            <person name="Bornberg-Bauer E."/>
            <person name="Tobe S.S."/>
        </authorList>
    </citation>
    <scope>NUCLEOTIDE SEQUENCE</scope>
    <source>
        <strain evidence="9">Stay&amp;Tobe</strain>
    </source>
</reference>
<dbReference type="GO" id="GO:0003676">
    <property type="term" value="F:nucleic acid binding"/>
    <property type="evidence" value="ECO:0007669"/>
    <property type="project" value="InterPro"/>
</dbReference>
<dbReference type="Proteomes" id="UP001233999">
    <property type="component" value="Unassembled WGS sequence"/>
</dbReference>